<dbReference type="AlphaFoldDB" id="D9S152"/>
<dbReference type="HOGENOM" id="CLU_1721495_0_0_9"/>
<name>D9S152_THEOJ</name>
<dbReference type="EMBL" id="CP002131">
    <property type="protein sequence ID" value="ADL08931.1"/>
    <property type="molecule type" value="Genomic_DNA"/>
</dbReference>
<dbReference type="Proteomes" id="UP000000272">
    <property type="component" value="Chromosome"/>
</dbReference>
<sequence length="152" mass="17465">MPTNEKNDLIESKILNYVKEIKNMFNLIEDAEILTDTEALNMDLSDYNIIVYGTIDGNLWLSKYKSEFPFRIESGRIIADTEYSGKHLRFISALPNPQNHDRALIIYTALKAEDVLNINELFHGPTDYVIADGKKVLKSGDYIKNDGKWTFE</sequence>
<protein>
    <submittedName>
        <fullName evidence="1">Uncharacterized protein</fullName>
    </submittedName>
</protein>
<proteinExistence type="predicted"/>
<reference evidence="1 2" key="1">
    <citation type="journal article" date="2010" name="Stand. Genomic Sci.">
        <title>Complete genome sequence of Thermosediminibacter oceani type strain (JW/IW-1228P).</title>
        <authorList>
            <person name="Pitluck S."/>
            <person name="Yasawong M."/>
            <person name="Munk C."/>
            <person name="Nolan M."/>
            <person name="Lapidus A."/>
            <person name="Lucas S."/>
            <person name="Glavina Del Rio T."/>
            <person name="Tice H."/>
            <person name="Cheng J.F."/>
            <person name="Bruce D."/>
            <person name="Detter C."/>
            <person name="Tapia R."/>
            <person name="Han C."/>
            <person name="Goodwin L."/>
            <person name="Liolios K."/>
            <person name="Ivanova N."/>
            <person name="Mavromatis K."/>
            <person name="Mikhailova N."/>
            <person name="Pati A."/>
            <person name="Chen A."/>
            <person name="Palaniappan K."/>
            <person name="Land M."/>
            <person name="Hauser L."/>
            <person name="Chang Y.J."/>
            <person name="Jeffries C.D."/>
            <person name="Rohde M."/>
            <person name="Spring S."/>
            <person name="Sikorski J."/>
            <person name="Goker M."/>
            <person name="Woyke T."/>
            <person name="Bristow J."/>
            <person name="Eisen J.A."/>
            <person name="Markowitz V."/>
            <person name="Hugenholtz P."/>
            <person name="Kyrpides N.C."/>
            <person name="Klenk H.P."/>
        </authorList>
    </citation>
    <scope>NUCLEOTIDE SEQUENCE [LARGE SCALE GENOMIC DNA]</scope>
    <source>
        <strain evidence="2">ATCC BAA-1034 / DSM 16646 / JW/IW-1228P</strain>
    </source>
</reference>
<gene>
    <name evidence="1" type="ordered locus">Toce_2219</name>
</gene>
<dbReference type="OrthoDB" id="6402335at2"/>
<dbReference type="RefSeq" id="WP_013276939.1">
    <property type="nucleotide sequence ID" value="NC_014377.1"/>
</dbReference>
<dbReference type="KEGG" id="toc:Toce_2219"/>
<keyword evidence="2" id="KW-1185">Reference proteome</keyword>
<evidence type="ECO:0000313" key="1">
    <source>
        <dbReference type="EMBL" id="ADL08931.1"/>
    </source>
</evidence>
<evidence type="ECO:0000313" key="2">
    <source>
        <dbReference type="Proteomes" id="UP000000272"/>
    </source>
</evidence>
<dbReference type="STRING" id="555079.Toce_2219"/>
<accession>D9S152</accession>
<organism evidence="1 2">
    <name type="scientific">Thermosediminibacter oceani (strain ATCC BAA-1034 / DSM 16646 / JW/IW-1228P)</name>
    <dbReference type="NCBI Taxonomy" id="555079"/>
    <lineage>
        <taxon>Bacteria</taxon>
        <taxon>Bacillati</taxon>
        <taxon>Bacillota</taxon>
        <taxon>Clostridia</taxon>
        <taxon>Thermosediminibacterales</taxon>
        <taxon>Thermosediminibacteraceae</taxon>
        <taxon>Thermosediminibacter</taxon>
    </lineage>
</organism>